<dbReference type="AlphaFoldDB" id="A0A2N9IHN3"/>
<reference evidence="2" key="1">
    <citation type="submission" date="2018-02" db="EMBL/GenBank/DDBJ databases">
        <authorList>
            <person name="Cohen D.B."/>
            <person name="Kent A.D."/>
        </authorList>
    </citation>
    <scope>NUCLEOTIDE SEQUENCE</scope>
</reference>
<sequence>MRSVSSWLRATQWDSSSDRSASRSKPPQIWTRREPVCLCSCSRSLRTSVLVLVLVPPSLSPTCSCAKNRCCS</sequence>
<proteinExistence type="predicted"/>
<protein>
    <submittedName>
        <fullName evidence="2">Uncharacterized protein</fullName>
    </submittedName>
</protein>
<accession>A0A2N9IHN3</accession>
<name>A0A2N9IHN3_FAGSY</name>
<dbReference type="EMBL" id="OIVN01006108">
    <property type="protein sequence ID" value="SPD25247.1"/>
    <property type="molecule type" value="Genomic_DNA"/>
</dbReference>
<feature type="region of interest" description="Disordered" evidence="1">
    <location>
        <begin position="1"/>
        <end position="28"/>
    </location>
</feature>
<gene>
    <name evidence="2" type="ORF">FSB_LOCUS53129</name>
</gene>
<organism evidence="2">
    <name type="scientific">Fagus sylvatica</name>
    <name type="common">Beechnut</name>
    <dbReference type="NCBI Taxonomy" id="28930"/>
    <lineage>
        <taxon>Eukaryota</taxon>
        <taxon>Viridiplantae</taxon>
        <taxon>Streptophyta</taxon>
        <taxon>Embryophyta</taxon>
        <taxon>Tracheophyta</taxon>
        <taxon>Spermatophyta</taxon>
        <taxon>Magnoliopsida</taxon>
        <taxon>eudicotyledons</taxon>
        <taxon>Gunneridae</taxon>
        <taxon>Pentapetalae</taxon>
        <taxon>rosids</taxon>
        <taxon>fabids</taxon>
        <taxon>Fagales</taxon>
        <taxon>Fagaceae</taxon>
        <taxon>Fagus</taxon>
    </lineage>
</organism>
<evidence type="ECO:0000256" key="1">
    <source>
        <dbReference type="SAM" id="MobiDB-lite"/>
    </source>
</evidence>
<feature type="compositionally biased region" description="Polar residues" evidence="1">
    <location>
        <begin position="1"/>
        <end position="13"/>
    </location>
</feature>
<evidence type="ECO:0000313" key="2">
    <source>
        <dbReference type="EMBL" id="SPD25247.1"/>
    </source>
</evidence>